<dbReference type="AlphaFoldDB" id="A0A6C0CQU5"/>
<name>A0A6C0CQU5_9ZZZZ</name>
<sequence length="119" mass="14347">MQPIPMLGLLPYIYLMYKYNSFRAYAIFCNGMLYHGNDKNIQLRCYDILCNCLIGYYSFKKKRQPSFRAGYFAVVSFLLNNLLFYKFKINEKQSYIIHVLFTQWPIGYLLFKELRCKLE</sequence>
<dbReference type="EMBL" id="MN739467">
    <property type="protein sequence ID" value="QHT06230.1"/>
    <property type="molecule type" value="Genomic_DNA"/>
</dbReference>
<protein>
    <submittedName>
        <fullName evidence="1">Uncharacterized protein</fullName>
    </submittedName>
</protein>
<accession>A0A6C0CQU5</accession>
<proteinExistence type="predicted"/>
<evidence type="ECO:0000313" key="1">
    <source>
        <dbReference type="EMBL" id="QHT06230.1"/>
    </source>
</evidence>
<reference evidence="1" key="1">
    <citation type="journal article" date="2020" name="Nature">
        <title>Giant virus diversity and host interactions through global metagenomics.</title>
        <authorList>
            <person name="Schulz F."/>
            <person name="Roux S."/>
            <person name="Paez-Espino D."/>
            <person name="Jungbluth S."/>
            <person name="Walsh D.A."/>
            <person name="Denef V.J."/>
            <person name="McMahon K.D."/>
            <person name="Konstantinidis K.T."/>
            <person name="Eloe-Fadrosh E.A."/>
            <person name="Kyrpides N.C."/>
            <person name="Woyke T."/>
        </authorList>
    </citation>
    <scope>NUCLEOTIDE SEQUENCE</scope>
    <source>
        <strain evidence="1">GVMAG-M-3300021425-30</strain>
    </source>
</reference>
<organism evidence="1">
    <name type="scientific">viral metagenome</name>
    <dbReference type="NCBI Taxonomy" id="1070528"/>
    <lineage>
        <taxon>unclassified sequences</taxon>
        <taxon>metagenomes</taxon>
        <taxon>organismal metagenomes</taxon>
    </lineage>
</organism>